<comment type="caution">
    <text evidence="1">The sequence shown here is derived from an EMBL/GenBank/DDBJ whole genome shotgun (WGS) entry which is preliminary data.</text>
</comment>
<evidence type="ECO:0000313" key="2">
    <source>
        <dbReference type="Proteomes" id="UP000030533"/>
    </source>
</evidence>
<organism evidence="1 2">
    <name type="scientific">Prochlorococcus marinus str. MIT 9314</name>
    <dbReference type="NCBI Taxonomy" id="167548"/>
    <lineage>
        <taxon>Bacteria</taxon>
        <taxon>Bacillati</taxon>
        <taxon>Cyanobacteriota</taxon>
        <taxon>Cyanophyceae</taxon>
        <taxon>Synechococcales</taxon>
        <taxon>Prochlorococcaceae</taxon>
        <taxon>Prochlorococcus</taxon>
    </lineage>
</organism>
<dbReference type="EMBL" id="JNAO01000013">
    <property type="protein sequence ID" value="KGG00081.1"/>
    <property type="molecule type" value="Genomic_DNA"/>
</dbReference>
<protein>
    <submittedName>
        <fullName evidence="1">Uncharacterized protein</fullName>
    </submittedName>
</protein>
<sequence>MNDSEEFKPSLKQINEDIRPTWEDIKKQSEVLVNKLGCPRSFVGGMLHAIASDFSDMKTWE</sequence>
<dbReference type="Proteomes" id="UP000030533">
    <property type="component" value="Unassembled WGS sequence"/>
</dbReference>
<evidence type="ECO:0000313" key="1">
    <source>
        <dbReference type="EMBL" id="KGG00081.1"/>
    </source>
</evidence>
<reference evidence="2" key="1">
    <citation type="journal article" date="2014" name="Sci. Data">
        <title>Genomes of diverse isolates of the marine cyanobacterium Prochlorococcus.</title>
        <authorList>
            <person name="Biller S."/>
            <person name="Berube P."/>
            <person name="Thompson J."/>
            <person name="Kelly L."/>
            <person name="Roggensack S."/>
            <person name="Awad L."/>
            <person name="Roache-Johnson K."/>
            <person name="Ding H."/>
            <person name="Giovannoni S.J."/>
            <person name="Moore L.R."/>
            <person name="Chisholm S.W."/>
        </authorList>
    </citation>
    <scope>NUCLEOTIDE SEQUENCE [LARGE SCALE GENOMIC DNA]</scope>
    <source>
        <strain evidence="2">MIT 9314</strain>
    </source>
</reference>
<dbReference type="STRING" id="167548.EU98_1610"/>
<dbReference type="RefSeq" id="WP_025923503.1">
    <property type="nucleotide sequence ID" value="NZ_JNAO01000013.1"/>
</dbReference>
<name>A0A0A2AET8_PROMR</name>
<accession>A0A0A2AET8</accession>
<dbReference type="AlphaFoldDB" id="A0A0A2AET8"/>
<dbReference type="eggNOG" id="ENOG5030QDX">
    <property type="taxonomic scope" value="Bacteria"/>
</dbReference>
<proteinExistence type="predicted"/>
<gene>
    <name evidence="1" type="ORF">EU98_1610</name>
</gene>